<dbReference type="EMBL" id="QGKV02000297">
    <property type="protein sequence ID" value="KAF3609362.1"/>
    <property type="molecule type" value="Genomic_DNA"/>
</dbReference>
<comment type="caution">
    <text evidence="1">The sequence shown here is derived from an EMBL/GenBank/DDBJ whole genome shotgun (WGS) entry which is preliminary data.</text>
</comment>
<evidence type="ECO:0000313" key="1">
    <source>
        <dbReference type="EMBL" id="KAF3609362.1"/>
    </source>
</evidence>
<dbReference type="Proteomes" id="UP000266723">
    <property type="component" value="Unassembled WGS sequence"/>
</dbReference>
<protein>
    <submittedName>
        <fullName evidence="1">Uncharacterized protein</fullName>
    </submittedName>
</protein>
<sequence length="86" mass="9343">MQSCLVQVEVDSIETKTRGLSGKLTTGQDREQFTCNEENEGLDLLVSIRDFLLGFRRISSTPSHLVLSLSSPVARRSSVEGGGSES</sequence>
<accession>A0ABQ7F1G4</accession>
<reference evidence="1 2" key="1">
    <citation type="journal article" date="2020" name="BMC Genomics">
        <title>Intraspecific diversification of the crop wild relative Brassica cretica Lam. using demographic model selection.</title>
        <authorList>
            <person name="Kioukis A."/>
            <person name="Michalopoulou V.A."/>
            <person name="Briers L."/>
            <person name="Pirintsos S."/>
            <person name="Studholme D.J."/>
            <person name="Pavlidis P."/>
            <person name="Sarris P.F."/>
        </authorList>
    </citation>
    <scope>NUCLEOTIDE SEQUENCE [LARGE SCALE GENOMIC DNA]</scope>
    <source>
        <strain evidence="2">cv. PFS-1207/04</strain>
    </source>
</reference>
<keyword evidence="2" id="KW-1185">Reference proteome</keyword>
<gene>
    <name evidence="1" type="ORF">DY000_02049398</name>
</gene>
<organism evidence="1 2">
    <name type="scientific">Brassica cretica</name>
    <name type="common">Mustard</name>
    <dbReference type="NCBI Taxonomy" id="69181"/>
    <lineage>
        <taxon>Eukaryota</taxon>
        <taxon>Viridiplantae</taxon>
        <taxon>Streptophyta</taxon>
        <taxon>Embryophyta</taxon>
        <taxon>Tracheophyta</taxon>
        <taxon>Spermatophyta</taxon>
        <taxon>Magnoliopsida</taxon>
        <taxon>eudicotyledons</taxon>
        <taxon>Gunneridae</taxon>
        <taxon>Pentapetalae</taxon>
        <taxon>rosids</taxon>
        <taxon>malvids</taxon>
        <taxon>Brassicales</taxon>
        <taxon>Brassicaceae</taxon>
        <taxon>Brassiceae</taxon>
        <taxon>Brassica</taxon>
    </lineage>
</organism>
<evidence type="ECO:0000313" key="2">
    <source>
        <dbReference type="Proteomes" id="UP000266723"/>
    </source>
</evidence>
<proteinExistence type="predicted"/>
<name>A0ABQ7F1G4_BRACR</name>